<dbReference type="InterPro" id="IPR056884">
    <property type="entry name" value="NPHP3-like_N"/>
</dbReference>
<proteinExistence type="predicted"/>
<accession>A0A8H6JFM1</accession>
<name>A0A8H6JFM1_9PEZI</name>
<feature type="domain" description="Nephrocystin 3-like N-terminal" evidence="2">
    <location>
        <begin position="285"/>
        <end position="452"/>
    </location>
</feature>
<dbReference type="PANTHER" id="PTHR10039">
    <property type="entry name" value="AMELOGENIN"/>
    <property type="match status" value="1"/>
</dbReference>
<protein>
    <submittedName>
        <fullName evidence="3">Small s protein</fullName>
    </submittedName>
</protein>
<reference evidence="3 4" key="1">
    <citation type="journal article" date="2020" name="Phytopathology">
        <title>Genome Sequence Resources of Colletotrichum truncatum, C. plurivorum, C. musicola, and C. sojae: Four Species Pathogenic to Soybean (Glycine max).</title>
        <authorList>
            <person name="Rogerio F."/>
            <person name="Boufleur T.R."/>
            <person name="Ciampi-Guillardi M."/>
            <person name="Sukno S.A."/>
            <person name="Thon M.R."/>
            <person name="Massola Junior N.S."/>
            <person name="Baroncelli R."/>
        </authorList>
    </citation>
    <scope>NUCLEOTIDE SEQUENCE [LARGE SCALE GENOMIC DNA]</scope>
    <source>
        <strain evidence="3 4">LFN0009</strain>
    </source>
</reference>
<comment type="caution">
    <text evidence="3">The sequence shown here is derived from an EMBL/GenBank/DDBJ whole genome shotgun (WGS) entry which is preliminary data.</text>
</comment>
<evidence type="ECO:0000259" key="2">
    <source>
        <dbReference type="Pfam" id="PF24883"/>
    </source>
</evidence>
<keyword evidence="1" id="KW-0677">Repeat</keyword>
<evidence type="ECO:0000256" key="1">
    <source>
        <dbReference type="ARBA" id="ARBA00022737"/>
    </source>
</evidence>
<organism evidence="3 4">
    <name type="scientific">Colletotrichum sojae</name>
    <dbReference type="NCBI Taxonomy" id="2175907"/>
    <lineage>
        <taxon>Eukaryota</taxon>
        <taxon>Fungi</taxon>
        <taxon>Dikarya</taxon>
        <taxon>Ascomycota</taxon>
        <taxon>Pezizomycotina</taxon>
        <taxon>Sordariomycetes</taxon>
        <taxon>Hypocreomycetidae</taxon>
        <taxon>Glomerellales</taxon>
        <taxon>Glomerellaceae</taxon>
        <taxon>Colletotrichum</taxon>
        <taxon>Colletotrichum orchidearum species complex</taxon>
    </lineage>
</organism>
<dbReference type="PANTHER" id="PTHR10039:SF5">
    <property type="entry name" value="NACHT DOMAIN-CONTAINING PROTEIN"/>
    <property type="match status" value="1"/>
</dbReference>
<gene>
    <name evidence="3" type="ORF">CSOJ01_05573</name>
</gene>
<dbReference type="Pfam" id="PF24883">
    <property type="entry name" value="NPHP3_N"/>
    <property type="match status" value="1"/>
</dbReference>
<keyword evidence="4" id="KW-1185">Reference proteome</keyword>
<dbReference type="AlphaFoldDB" id="A0A8H6JFM1"/>
<dbReference type="Gene3D" id="3.40.50.300">
    <property type="entry name" value="P-loop containing nucleotide triphosphate hydrolases"/>
    <property type="match status" value="1"/>
</dbReference>
<dbReference type="InterPro" id="IPR027417">
    <property type="entry name" value="P-loop_NTPase"/>
</dbReference>
<evidence type="ECO:0000313" key="3">
    <source>
        <dbReference type="EMBL" id="KAF6811716.1"/>
    </source>
</evidence>
<dbReference type="SUPFAM" id="SSF52540">
    <property type="entry name" value="P-loop containing nucleoside triphosphate hydrolases"/>
    <property type="match status" value="1"/>
</dbReference>
<sequence>MDPISAFGLAVNVLTVIDLSAKVMSTASEIWISGEPTSNHDHYLVAGHLQSCCERLIGSGQQSRGKHAGGLASSSSSRHEIKLQKLASEVADIANDIQLGLIGPSKHGTITKTFRDSILVVWGERKMREKTERLQALRAELQFGVIVSLKSELDVVALRTNDQLEKLDGMTRELVRTLLSDKENWRLELEGHLAAMHEGVGRQFDQMEGTAKQRHDELLNAVLASSAQPPPSVPTSDFHTLTTEKILDKLWFSRINDRYEDISSAHRRTFEWIFSGEAQVQLSCGFLKWAENGDDIYWLSGRAGTGKSTLMKFLADDFRTQKLFRLWAGSHGLVMAKYWFWDQSRDDLQKSLDGMYRGIMYEIIRKEPLFARLLFPDQFKAGRDWITDFPTSNELKRAFHRLVSVESPPAHIALLIDGLDEYKAPEQAQLDLAQSLKIASESKHLKIIASSRPETVFEKTFKDSTKIYLHDLTRET</sequence>
<evidence type="ECO:0000313" key="4">
    <source>
        <dbReference type="Proteomes" id="UP000652219"/>
    </source>
</evidence>
<dbReference type="Proteomes" id="UP000652219">
    <property type="component" value="Unassembled WGS sequence"/>
</dbReference>
<dbReference type="EMBL" id="WIGN01000071">
    <property type="protein sequence ID" value="KAF6811716.1"/>
    <property type="molecule type" value="Genomic_DNA"/>
</dbReference>